<dbReference type="Proteomes" id="UP000655868">
    <property type="component" value="Unassembled WGS sequence"/>
</dbReference>
<gene>
    <name evidence="1" type="ORF">JGU71_09970</name>
</gene>
<evidence type="ECO:0000313" key="1">
    <source>
        <dbReference type="EMBL" id="MBJ8339214.1"/>
    </source>
</evidence>
<organism evidence="1 2">
    <name type="scientific">Antrihabitans stalagmiti</name>
    <dbReference type="NCBI Taxonomy" id="2799499"/>
    <lineage>
        <taxon>Bacteria</taxon>
        <taxon>Bacillati</taxon>
        <taxon>Actinomycetota</taxon>
        <taxon>Actinomycetes</taxon>
        <taxon>Mycobacteriales</taxon>
        <taxon>Nocardiaceae</taxon>
        <taxon>Antrihabitans</taxon>
    </lineage>
</organism>
<dbReference type="NCBIfam" id="TIGR04338">
    <property type="entry name" value="HEXXH_Rv0185"/>
    <property type="match status" value="1"/>
</dbReference>
<evidence type="ECO:0000313" key="2">
    <source>
        <dbReference type="Proteomes" id="UP000655868"/>
    </source>
</evidence>
<dbReference type="RefSeq" id="WP_199703931.1">
    <property type="nucleotide sequence ID" value="NZ_JAEMNV010000003.1"/>
</dbReference>
<dbReference type="EMBL" id="JAEMNV010000003">
    <property type="protein sequence ID" value="MBJ8339214.1"/>
    <property type="molecule type" value="Genomic_DNA"/>
</dbReference>
<proteinExistence type="predicted"/>
<sequence length="173" mass="19349">MRRDTQRGKVYDAEALVRRVFDRADEYGVRQLELLGSTITLPIERRFASVESVQSYVDSVLALNWVRAQWKRAYVPVSVRQRAGQQAAHYEVETATIAVPLHVGARAWALRELVVLHELAHHLEPSELDVAPHGQEFVARYLELVAELVGVEAGLLIRSTMAECGVRIGSGAH</sequence>
<name>A0A934NPZ7_9NOCA</name>
<protein>
    <submittedName>
        <fullName evidence="1">TIGR04338 family metallohydrolase</fullName>
    </submittedName>
</protein>
<accession>A0A934NPZ7</accession>
<dbReference type="AlphaFoldDB" id="A0A934NPZ7"/>
<dbReference type="InterPro" id="IPR027595">
    <property type="entry name" value="CHP04338"/>
</dbReference>
<keyword evidence="2" id="KW-1185">Reference proteome</keyword>
<comment type="caution">
    <text evidence="1">The sequence shown here is derived from an EMBL/GenBank/DDBJ whole genome shotgun (WGS) entry which is preliminary data.</text>
</comment>
<reference evidence="1" key="1">
    <citation type="submission" date="2020-12" db="EMBL/GenBank/DDBJ databases">
        <title>Antrihabitans popcorni sp. nov. and Antrihabitans auranticaus sp. nov., isolated from a larva cave.</title>
        <authorList>
            <person name="Lee S.D."/>
            <person name="Kim I.S."/>
        </authorList>
    </citation>
    <scope>NUCLEOTIDE SEQUENCE</scope>
    <source>
        <strain evidence="1">YC3-6</strain>
    </source>
</reference>